<organism evidence="5 6">
    <name type="scientific">Rhodovastum atsumiense</name>
    <dbReference type="NCBI Taxonomy" id="504468"/>
    <lineage>
        <taxon>Bacteria</taxon>
        <taxon>Pseudomonadati</taxon>
        <taxon>Pseudomonadota</taxon>
        <taxon>Alphaproteobacteria</taxon>
        <taxon>Acetobacterales</taxon>
        <taxon>Acetobacteraceae</taxon>
        <taxon>Rhodovastum</taxon>
    </lineage>
</organism>
<feature type="domain" description="Mop" evidence="4">
    <location>
        <begin position="131"/>
        <end position="197"/>
    </location>
</feature>
<evidence type="ECO:0000256" key="1">
    <source>
        <dbReference type="ARBA" id="ARBA00022505"/>
    </source>
</evidence>
<dbReference type="EMBL" id="VWPK01000055">
    <property type="protein sequence ID" value="KAA5609255.1"/>
    <property type="molecule type" value="Genomic_DNA"/>
</dbReference>
<keyword evidence="1 2" id="KW-0500">Molybdenum</keyword>
<protein>
    <submittedName>
        <fullName evidence="5">TOBE domain-containing protein</fullName>
    </submittedName>
</protein>
<proteinExistence type="predicted"/>
<keyword evidence="6" id="KW-1185">Reference proteome</keyword>
<feature type="compositionally biased region" description="Basic and acidic residues" evidence="3">
    <location>
        <begin position="1"/>
        <end position="10"/>
    </location>
</feature>
<dbReference type="NCBIfam" id="TIGR00638">
    <property type="entry name" value="Mop"/>
    <property type="match status" value="1"/>
</dbReference>
<dbReference type="OrthoDB" id="9800709at2"/>
<dbReference type="Proteomes" id="UP000325255">
    <property type="component" value="Unassembled WGS sequence"/>
</dbReference>
<dbReference type="PANTHER" id="PTHR30432">
    <property type="entry name" value="TRANSCRIPTIONAL REGULATOR MODE"/>
    <property type="match status" value="1"/>
</dbReference>
<dbReference type="SUPFAM" id="SSF50331">
    <property type="entry name" value="MOP-like"/>
    <property type="match status" value="2"/>
</dbReference>
<sequence>MQRPSARRDVMNPTQPTDDGSGMGLCGLDLMADQHRLAWLFRAVSAGEFLAVTAADAPAARRSVLESNNLAHETLAEWIEQGDRRGIRLTPRGRRLCVALVALRAEHARLLSHLGVAFAEDVRLLDRVAVRTSARNEFVARVASTMKGTLREDVLLEVAGRRFIKAAITQASVAALGLRPGIEVFALIKASSVFLLPTGEEEAHASHNTLAGTVSHIQRDGDTTEVTVDLGSGLTAVATGKAALAAHLSVGEPCVAAFRPSAVILGRVA</sequence>
<dbReference type="AlphaFoldDB" id="A0A5M6IP73"/>
<comment type="caution">
    <text evidence="5">The sequence shown here is derived from an EMBL/GenBank/DDBJ whole genome shotgun (WGS) entry which is preliminary data.</text>
</comment>
<dbReference type="InterPro" id="IPR051815">
    <property type="entry name" value="Molybdate_resp_trans_reg"/>
</dbReference>
<evidence type="ECO:0000313" key="5">
    <source>
        <dbReference type="EMBL" id="KAA5609255.1"/>
    </source>
</evidence>
<evidence type="ECO:0000259" key="4">
    <source>
        <dbReference type="PROSITE" id="PS51866"/>
    </source>
</evidence>
<evidence type="ECO:0000256" key="2">
    <source>
        <dbReference type="PROSITE-ProRule" id="PRU01213"/>
    </source>
</evidence>
<evidence type="ECO:0000313" key="6">
    <source>
        <dbReference type="Proteomes" id="UP000325255"/>
    </source>
</evidence>
<dbReference type="InterPro" id="IPR008995">
    <property type="entry name" value="Mo/tungstate-bd_C_term_dom"/>
</dbReference>
<feature type="region of interest" description="Disordered" evidence="3">
    <location>
        <begin position="1"/>
        <end position="21"/>
    </location>
</feature>
<evidence type="ECO:0000256" key="3">
    <source>
        <dbReference type="SAM" id="MobiDB-lite"/>
    </source>
</evidence>
<accession>A0A5M6IP73</accession>
<dbReference type="InterPro" id="IPR004606">
    <property type="entry name" value="Mop_domain"/>
</dbReference>
<dbReference type="InterPro" id="IPR005116">
    <property type="entry name" value="Transp-assoc_OB_typ1"/>
</dbReference>
<dbReference type="PROSITE" id="PS51866">
    <property type="entry name" value="MOP"/>
    <property type="match status" value="1"/>
</dbReference>
<name>A0A5M6IP73_9PROT</name>
<gene>
    <name evidence="5" type="ORF">F1189_25090</name>
</gene>
<dbReference type="Gene3D" id="2.40.50.100">
    <property type="match status" value="2"/>
</dbReference>
<dbReference type="Pfam" id="PF03459">
    <property type="entry name" value="TOBE"/>
    <property type="match status" value="2"/>
</dbReference>
<dbReference type="GO" id="GO:0015689">
    <property type="term" value="P:molybdate ion transport"/>
    <property type="evidence" value="ECO:0007669"/>
    <property type="project" value="InterPro"/>
</dbReference>
<dbReference type="PANTHER" id="PTHR30432:SF1">
    <property type="entry name" value="DNA-BINDING TRANSCRIPTIONAL DUAL REGULATOR MODE"/>
    <property type="match status" value="1"/>
</dbReference>
<reference evidence="5 6" key="1">
    <citation type="submission" date="2019-09" db="EMBL/GenBank/DDBJ databases">
        <title>Genome sequence of Rhodovastum atsumiense, a diverse member of the Acetobacteraceae family of non-sulfur purple photosynthetic bacteria.</title>
        <authorList>
            <person name="Meyer T."/>
            <person name="Kyndt J."/>
        </authorList>
    </citation>
    <scope>NUCLEOTIDE SEQUENCE [LARGE SCALE GENOMIC DNA]</scope>
    <source>
        <strain evidence="5 6">DSM 21279</strain>
    </source>
</reference>